<name>A0A0M3JGD0_ANISI</name>
<sequence length="247" mass="26100">LSSSDQAKSISTDQSSSIASAFSTHSASESESRQRQEQTYRNEQHSSALVSSSSGSAHLDETNSVDATSSPIKEESHQSREGLQKSDSALSISESASSGKKSGSEITSESLKNLISSIAQESNEREKITGTDDSVRRSLNHSSNFEKETAEELKANVVVDMPSTSTTHHPAFITWDKDPFIRLPRPAILVAKKMNSASGSSGGLSISNAHQSSSISEASERLSTSTSTDHHTNLLSGPSGDGLVSTG</sequence>
<proteinExistence type="predicted"/>
<dbReference type="WBParaSite" id="ASIM_0000668501-mRNA-1">
    <property type="protein sequence ID" value="ASIM_0000668501-mRNA-1"/>
    <property type="gene ID" value="ASIM_0000668501"/>
</dbReference>
<evidence type="ECO:0000313" key="2">
    <source>
        <dbReference type="WBParaSite" id="ASIM_0000668501-mRNA-1"/>
    </source>
</evidence>
<feature type="region of interest" description="Disordered" evidence="1">
    <location>
        <begin position="1"/>
        <end position="148"/>
    </location>
</feature>
<feature type="compositionally biased region" description="Polar residues" evidence="1">
    <location>
        <begin position="107"/>
        <end position="121"/>
    </location>
</feature>
<accession>A0A0M3JGD0</accession>
<protein>
    <submittedName>
        <fullName evidence="2">Major surface protein 1a</fullName>
    </submittedName>
</protein>
<feature type="compositionally biased region" description="Low complexity" evidence="1">
    <location>
        <begin position="198"/>
        <end position="225"/>
    </location>
</feature>
<organism evidence="2">
    <name type="scientific">Anisakis simplex</name>
    <name type="common">Herring worm</name>
    <dbReference type="NCBI Taxonomy" id="6269"/>
    <lineage>
        <taxon>Eukaryota</taxon>
        <taxon>Metazoa</taxon>
        <taxon>Ecdysozoa</taxon>
        <taxon>Nematoda</taxon>
        <taxon>Chromadorea</taxon>
        <taxon>Rhabditida</taxon>
        <taxon>Spirurina</taxon>
        <taxon>Ascaridomorpha</taxon>
        <taxon>Ascaridoidea</taxon>
        <taxon>Anisakidae</taxon>
        <taxon>Anisakis</taxon>
        <taxon>Anisakis simplex complex</taxon>
    </lineage>
</organism>
<feature type="compositionally biased region" description="Low complexity" evidence="1">
    <location>
        <begin position="45"/>
        <end position="57"/>
    </location>
</feature>
<feature type="region of interest" description="Disordered" evidence="1">
    <location>
        <begin position="198"/>
        <end position="247"/>
    </location>
</feature>
<evidence type="ECO:0000256" key="1">
    <source>
        <dbReference type="SAM" id="MobiDB-lite"/>
    </source>
</evidence>
<dbReference type="AlphaFoldDB" id="A0A0M3JGD0"/>
<reference evidence="2" key="1">
    <citation type="submission" date="2017-02" db="UniProtKB">
        <authorList>
            <consortium name="WormBaseParasite"/>
        </authorList>
    </citation>
    <scope>IDENTIFICATION</scope>
</reference>
<feature type="compositionally biased region" description="Basic and acidic residues" evidence="1">
    <location>
        <begin position="72"/>
        <end position="84"/>
    </location>
</feature>
<feature type="compositionally biased region" description="Low complexity" evidence="1">
    <location>
        <begin position="1"/>
        <end position="27"/>
    </location>
</feature>
<feature type="compositionally biased region" description="Low complexity" evidence="1">
    <location>
        <begin position="86"/>
        <end position="106"/>
    </location>
</feature>
<feature type="compositionally biased region" description="Polar residues" evidence="1">
    <location>
        <begin position="62"/>
        <end position="71"/>
    </location>
</feature>
<feature type="compositionally biased region" description="Basic and acidic residues" evidence="1">
    <location>
        <begin position="122"/>
        <end position="136"/>
    </location>
</feature>
<feature type="compositionally biased region" description="Basic and acidic residues" evidence="1">
    <location>
        <begin position="28"/>
        <end position="44"/>
    </location>
</feature>